<sequence length="145" mass="16666">MATSTDKWLASVPELPALTGAHSTAERLLLLLHYGIDWENGWVASRRAVYWEHHLPDRVRLATYRCGADLDRWWGIVSEKLESRPNASQRLELSQLLREPPKPVLTIMRESTRALVLRTQIVATAYRESQTHIRRQRDNAGETSP</sequence>
<comment type="caution">
    <text evidence="1">The sequence shown here is derived from an EMBL/GenBank/DDBJ whole genome shotgun (WGS) entry which is preliminary data.</text>
</comment>
<protein>
    <submittedName>
        <fullName evidence="1">Uncharacterized protein</fullName>
    </submittedName>
</protein>
<dbReference type="AlphaFoldDB" id="A0A0C3A215"/>
<accession>A0A0C3A215</accession>
<proteinExistence type="predicted"/>
<dbReference type="Proteomes" id="UP000325576">
    <property type="component" value="Unassembled WGS sequence"/>
</dbReference>
<evidence type="ECO:0000313" key="2">
    <source>
        <dbReference type="Proteomes" id="UP000325576"/>
    </source>
</evidence>
<evidence type="ECO:0000313" key="1">
    <source>
        <dbReference type="EMBL" id="KAB2586028.1"/>
    </source>
</evidence>
<reference evidence="1 2" key="1">
    <citation type="journal article" date="2017" name="Poromechanics V (2013)">
        <title>Genomic Characterization of the Arsenic-Tolerant Actinobacterium, &lt;i&gt;Rhodococcus erythropolis&lt;/i&gt; S43.</title>
        <authorList>
            <person name="Retamal-Morales G."/>
            <person name="Mehnert M."/>
            <person name="Schwabe R."/>
            <person name="Tischler D."/>
            <person name="Schloemann M."/>
            <person name="Levican G.J."/>
        </authorList>
    </citation>
    <scope>NUCLEOTIDE SEQUENCE [LARGE SCALE GENOMIC DNA]</scope>
    <source>
        <strain evidence="1 2">S43</strain>
    </source>
</reference>
<name>A0A0C3A215_RHOER</name>
<dbReference type="EMBL" id="MRBO01000249">
    <property type="protein sequence ID" value="KAB2586028.1"/>
    <property type="molecule type" value="Genomic_DNA"/>
</dbReference>
<organism evidence="1 2">
    <name type="scientific">Rhodococcus erythropolis</name>
    <name type="common">Arthrobacter picolinophilus</name>
    <dbReference type="NCBI Taxonomy" id="1833"/>
    <lineage>
        <taxon>Bacteria</taxon>
        <taxon>Bacillati</taxon>
        <taxon>Actinomycetota</taxon>
        <taxon>Actinomycetes</taxon>
        <taxon>Mycobacteriales</taxon>
        <taxon>Nocardiaceae</taxon>
        <taxon>Rhodococcus</taxon>
        <taxon>Rhodococcus erythropolis group</taxon>
    </lineage>
</organism>
<gene>
    <name evidence="1" type="ORF">BS297_07160</name>
</gene>